<dbReference type="OrthoDB" id="9789797at2"/>
<evidence type="ECO:0000256" key="6">
    <source>
        <dbReference type="ARBA" id="ARBA00031445"/>
    </source>
</evidence>
<comment type="pathway">
    <text evidence="2 10">Bacterial outer membrane biogenesis; LPS core biosynthesis.</text>
</comment>
<dbReference type="GO" id="GO:0005886">
    <property type="term" value="C:plasma membrane"/>
    <property type="evidence" value="ECO:0007669"/>
    <property type="project" value="UniProtKB-SubCell"/>
</dbReference>
<comment type="catalytic activity">
    <reaction evidence="7 10">
        <text>lipid IVA (E. coli) + CMP-3-deoxy-beta-D-manno-octulosonate = alpha-Kdo-(2-&gt;6)-lipid IVA (E. coli) + CMP + H(+)</text>
        <dbReference type="Rhea" id="RHEA:28066"/>
        <dbReference type="ChEBI" id="CHEBI:15378"/>
        <dbReference type="ChEBI" id="CHEBI:58603"/>
        <dbReference type="ChEBI" id="CHEBI:60364"/>
        <dbReference type="ChEBI" id="CHEBI:60377"/>
        <dbReference type="ChEBI" id="CHEBI:85987"/>
        <dbReference type="EC" id="2.4.99.12"/>
    </reaction>
</comment>
<dbReference type="PANTHER" id="PTHR42755">
    <property type="entry name" value="3-DEOXY-MANNO-OCTULOSONATE CYTIDYLYLTRANSFERASE"/>
    <property type="match status" value="1"/>
</dbReference>
<keyword evidence="13" id="KW-1185">Reference proteome</keyword>
<evidence type="ECO:0000256" key="2">
    <source>
        <dbReference type="ARBA" id="ARBA00004713"/>
    </source>
</evidence>
<feature type="domain" description="3-deoxy-D-manno-octulosonic-acid transferase N-terminal" evidence="11">
    <location>
        <begin position="38"/>
        <end position="215"/>
    </location>
</feature>
<dbReference type="PANTHER" id="PTHR42755:SF1">
    <property type="entry name" value="3-DEOXY-D-MANNO-OCTULOSONIC ACID TRANSFERASE, MITOCHONDRIAL-RELATED"/>
    <property type="match status" value="1"/>
</dbReference>
<evidence type="ECO:0000256" key="9">
    <source>
        <dbReference type="PIRSR" id="PIRSR639901-2"/>
    </source>
</evidence>
<dbReference type="InterPro" id="IPR007507">
    <property type="entry name" value="Glycos_transf_N"/>
</dbReference>
<dbReference type="InterPro" id="IPR039901">
    <property type="entry name" value="Kdotransferase"/>
</dbReference>
<gene>
    <name evidence="12" type="ORF">SAMN04488238_103137</name>
</gene>
<keyword evidence="10" id="KW-0448">Lipopolysaccharide biosynthesis</keyword>
<sequence>MQRPLALTLYMAFATLSAPLWRLALRRRLRQGREDGARLAEKLGEPSVRRPAGRLVWFHAVSVGESLSLLTLIQRLSDSRPEMNILLTTSTLASGQALEKRALPDRVIHQYAPADYPAAVRAFLDHWRPEAAVIAEADMWPLTLDAVHKRGIPMILLNAHVTPRRFRRRSKIVASNGHLMGLFDAIYVQDAASVDLFAQLGAPRDRMRVMGVLKSASSPLPDLPDARADMAAQIAGRPCWLAAATRIEEETAVMEAHRVARALCPELLLIHAPRQTRTADQSEGYARAAFTHVARRSEGAPITPETEVYLADTIGEMGLWYRLAPVSYIGQSLPVQGVNMTGKNPFEALSLDTLVVHGTQTTNFADSYDALHEKGATLMVTDAADLGRAVVAAQDPAFRAPYLAAAKAARAANQRPLDVALGAVDALLDRAK</sequence>
<evidence type="ECO:0000256" key="8">
    <source>
        <dbReference type="PIRSR" id="PIRSR639901-1"/>
    </source>
</evidence>
<dbReference type="RefSeq" id="WP_092886545.1">
    <property type="nucleotide sequence ID" value="NZ_CP061498.1"/>
</dbReference>
<dbReference type="Proteomes" id="UP000198539">
    <property type="component" value="Unassembled WGS sequence"/>
</dbReference>
<dbReference type="STRING" id="564137.SAMN04488238_103137"/>
<protein>
    <recommendedName>
        <fullName evidence="4 10">3-deoxy-D-manno-octulosonic acid transferase</fullName>
        <shortName evidence="10">Kdo transferase</shortName>
        <ecNumber evidence="3 10">2.4.99.12</ecNumber>
    </recommendedName>
    <alternativeName>
        <fullName evidence="6 10">Lipid IV(A) 3-deoxy-D-manno-octulosonic acid transferase</fullName>
    </alternativeName>
</protein>
<reference evidence="12 13" key="1">
    <citation type="submission" date="2016-10" db="EMBL/GenBank/DDBJ databases">
        <authorList>
            <person name="de Groot N.N."/>
        </authorList>
    </citation>
    <scope>NUCLEOTIDE SEQUENCE [LARGE SCALE GENOMIC DNA]</scope>
    <source>
        <strain evidence="12 13">CGMCC 1.8894</strain>
    </source>
</reference>
<dbReference type="Gene3D" id="3.40.50.11720">
    <property type="entry name" value="3-Deoxy-D-manno-octulosonic-acid transferase, N-terminal domain"/>
    <property type="match status" value="1"/>
</dbReference>
<feature type="site" description="Transition state stabilizer" evidence="9">
    <location>
        <position position="214"/>
    </location>
</feature>
<comment type="similarity">
    <text evidence="10">Belongs to the glycosyltransferase group 1 family.</text>
</comment>
<dbReference type="GO" id="GO:0009245">
    <property type="term" value="P:lipid A biosynthetic process"/>
    <property type="evidence" value="ECO:0007669"/>
    <property type="project" value="TreeGrafter"/>
</dbReference>
<evidence type="ECO:0000256" key="7">
    <source>
        <dbReference type="ARBA" id="ARBA00049183"/>
    </source>
</evidence>
<keyword evidence="5 10" id="KW-0808">Transferase</keyword>
<accession>A0A1H2VQU8</accession>
<evidence type="ECO:0000313" key="13">
    <source>
        <dbReference type="Proteomes" id="UP000198539"/>
    </source>
</evidence>
<evidence type="ECO:0000256" key="10">
    <source>
        <dbReference type="RuleBase" id="RU365103"/>
    </source>
</evidence>
<dbReference type="Pfam" id="PF04413">
    <property type="entry name" value="Glycos_transf_N"/>
    <property type="match status" value="1"/>
</dbReference>
<dbReference type="EMBL" id="FNOM01000003">
    <property type="protein sequence ID" value="SDW70334.1"/>
    <property type="molecule type" value="Genomic_DNA"/>
</dbReference>
<evidence type="ECO:0000256" key="1">
    <source>
        <dbReference type="ARBA" id="ARBA00003394"/>
    </source>
</evidence>
<dbReference type="UniPathway" id="UPA00958"/>
<comment type="subcellular location">
    <subcellularLocation>
        <location evidence="10">Cell membrane</location>
    </subcellularLocation>
</comment>
<organism evidence="12 13">
    <name type="scientific">Roseicitreum antarcticum</name>
    <dbReference type="NCBI Taxonomy" id="564137"/>
    <lineage>
        <taxon>Bacteria</taxon>
        <taxon>Pseudomonadati</taxon>
        <taxon>Pseudomonadota</taxon>
        <taxon>Alphaproteobacteria</taxon>
        <taxon>Rhodobacterales</taxon>
        <taxon>Paracoccaceae</taxon>
        <taxon>Roseicitreum</taxon>
    </lineage>
</organism>
<feature type="active site" description="Proton acceptor" evidence="8">
    <location>
        <position position="65"/>
    </location>
</feature>
<evidence type="ECO:0000256" key="4">
    <source>
        <dbReference type="ARBA" id="ARBA00019077"/>
    </source>
</evidence>
<dbReference type="AlphaFoldDB" id="A0A1H2VQU8"/>
<dbReference type="InterPro" id="IPR038107">
    <property type="entry name" value="Glycos_transf_N_sf"/>
</dbReference>
<feature type="site" description="Transition state stabilizer" evidence="9">
    <location>
        <position position="136"/>
    </location>
</feature>
<evidence type="ECO:0000256" key="3">
    <source>
        <dbReference type="ARBA" id="ARBA00012621"/>
    </source>
</evidence>
<proteinExistence type="inferred from homology"/>
<comment type="function">
    <text evidence="1 10">Involved in lipopolysaccharide (LPS) biosynthesis. Catalyzes the transfer of 3-deoxy-D-manno-octulosonate (Kdo) residue(s) from CMP-Kdo to lipid IV(A), the tetraacyldisaccharide-1,4'-bisphosphate precursor of lipid A.</text>
</comment>
<dbReference type="EC" id="2.4.99.12" evidence="3 10"/>
<dbReference type="Gene3D" id="3.40.50.2000">
    <property type="entry name" value="Glycogen Phosphorylase B"/>
    <property type="match status" value="1"/>
</dbReference>
<dbReference type="GO" id="GO:0043842">
    <property type="term" value="F:Kdo transferase activity"/>
    <property type="evidence" value="ECO:0007669"/>
    <property type="project" value="UniProtKB-EC"/>
</dbReference>
<evidence type="ECO:0000259" key="11">
    <source>
        <dbReference type="Pfam" id="PF04413"/>
    </source>
</evidence>
<keyword evidence="10" id="KW-1003">Cell membrane</keyword>
<dbReference type="GO" id="GO:0009244">
    <property type="term" value="P:lipopolysaccharide core region biosynthetic process"/>
    <property type="evidence" value="ECO:0007669"/>
    <property type="project" value="UniProtKB-UniRule"/>
</dbReference>
<keyword evidence="10" id="KW-0472">Membrane</keyword>
<evidence type="ECO:0000256" key="5">
    <source>
        <dbReference type="ARBA" id="ARBA00022679"/>
    </source>
</evidence>
<evidence type="ECO:0000313" key="12">
    <source>
        <dbReference type="EMBL" id="SDW70334.1"/>
    </source>
</evidence>
<name>A0A1H2VQU8_9RHOB</name>